<accession>A0A540VAH5</accession>
<protein>
    <submittedName>
        <fullName evidence="8">PAS domain S-box protein</fullName>
    </submittedName>
</protein>
<dbReference type="Gene3D" id="3.30.450.20">
    <property type="entry name" value="PAS domain"/>
    <property type="match status" value="1"/>
</dbReference>
<dbReference type="InterPro" id="IPR005467">
    <property type="entry name" value="His_kinase_dom"/>
</dbReference>
<organism evidence="8 9">
    <name type="scientific">Litorilinea aerophila</name>
    <dbReference type="NCBI Taxonomy" id="1204385"/>
    <lineage>
        <taxon>Bacteria</taxon>
        <taxon>Bacillati</taxon>
        <taxon>Chloroflexota</taxon>
        <taxon>Caldilineae</taxon>
        <taxon>Caldilineales</taxon>
        <taxon>Caldilineaceae</taxon>
        <taxon>Litorilinea</taxon>
    </lineage>
</organism>
<dbReference type="Proteomes" id="UP000317371">
    <property type="component" value="Unassembled WGS sequence"/>
</dbReference>
<dbReference type="GO" id="GO:0046983">
    <property type="term" value="F:protein dimerization activity"/>
    <property type="evidence" value="ECO:0007669"/>
    <property type="project" value="InterPro"/>
</dbReference>
<dbReference type="SMART" id="SM00387">
    <property type="entry name" value="HATPase_c"/>
    <property type="match status" value="1"/>
</dbReference>
<dbReference type="AlphaFoldDB" id="A0A540VAH5"/>
<dbReference type="InterPro" id="IPR000700">
    <property type="entry name" value="PAS-assoc_C"/>
</dbReference>
<feature type="domain" description="PAC" evidence="7">
    <location>
        <begin position="96"/>
        <end position="146"/>
    </location>
</feature>
<keyword evidence="3" id="KW-0902">Two-component regulatory system</keyword>
<dbReference type="InterPro" id="IPR003018">
    <property type="entry name" value="GAF"/>
</dbReference>
<dbReference type="Gene3D" id="3.30.565.10">
    <property type="entry name" value="Histidine kinase-like ATPase, C-terminal domain"/>
    <property type="match status" value="1"/>
</dbReference>
<dbReference type="EMBL" id="VIGC01000033">
    <property type="protein sequence ID" value="TQE93759.1"/>
    <property type="molecule type" value="Genomic_DNA"/>
</dbReference>
<dbReference type="RefSeq" id="WP_141611899.1">
    <property type="nucleotide sequence ID" value="NZ_VIGC02000033.1"/>
</dbReference>
<evidence type="ECO:0000256" key="4">
    <source>
        <dbReference type="SAM" id="MobiDB-lite"/>
    </source>
</evidence>
<feature type="domain" description="PAS" evidence="6">
    <location>
        <begin position="19"/>
        <end position="72"/>
    </location>
</feature>
<feature type="domain" description="Histidine kinase" evidence="5">
    <location>
        <begin position="367"/>
        <end position="561"/>
    </location>
</feature>
<dbReference type="OrthoDB" id="9781904at2"/>
<dbReference type="InterPro" id="IPR036890">
    <property type="entry name" value="HATPase_C_sf"/>
</dbReference>
<dbReference type="SMART" id="SM00091">
    <property type="entry name" value="PAS"/>
    <property type="match status" value="1"/>
</dbReference>
<dbReference type="GO" id="GO:0000155">
    <property type="term" value="F:phosphorelay sensor kinase activity"/>
    <property type="evidence" value="ECO:0007669"/>
    <property type="project" value="InterPro"/>
</dbReference>
<evidence type="ECO:0000313" key="9">
    <source>
        <dbReference type="Proteomes" id="UP000317371"/>
    </source>
</evidence>
<evidence type="ECO:0000259" key="7">
    <source>
        <dbReference type="PROSITE" id="PS50113"/>
    </source>
</evidence>
<dbReference type="SMART" id="SM00065">
    <property type="entry name" value="GAF"/>
    <property type="match status" value="1"/>
</dbReference>
<dbReference type="SUPFAM" id="SSF55874">
    <property type="entry name" value="ATPase domain of HSP90 chaperone/DNA topoisomerase II/histidine kinase"/>
    <property type="match status" value="1"/>
</dbReference>
<feature type="compositionally biased region" description="Polar residues" evidence="4">
    <location>
        <begin position="244"/>
        <end position="262"/>
    </location>
</feature>
<dbReference type="CDD" id="cd00130">
    <property type="entry name" value="PAS"/>
    <property type="match status" value="1"/>
</dbReference>
<dbReference type="InterPro" id="IPR029016">
    <property type="entry name" value="GAF-like_dom_sf"/>
</dbReference>
<dbReference type="InParanoid" id="A0A540VAH5"/>
<dbReference type="PANTHER" id="PTHR24421">
    <property type="entry name" value="NITRATE/NITRITE SENSOR PROTEIN NARX-RELATED"/>
    <property type="match status" value="1"/>
</dbReference>
<dbReference type="InterPro" id="IPR011712">
    <property type="entry name" value="Sig_transdc_His_kin_sub3_dim/P"/>
</dbReference>
<dbReference type="NCBIfam" id="TIGR00229">
    <property type="entry name" value="sensory_box"/>
    <property type="match status" value="1"/>
</dbReference>
<dbReference type="CDD" id="cd16917">
    <property type="entry name" value="HATPase_UhpB-NarQ-NarX-like"/>
    <property type="match status" value="1"/>
</dbReference>
<keyword evidence="9" id="KW-1185">Reference proteome</keyword>
<dbReference type="InterPro" id="IPR035965">
    <property type="entry name" value="PAS-like_dom_sf"/>
</dbReference>
<comment type="caution">
    <text evidence="8">The sequence shown here is derived from an EMBL/GenBank/DDBJ whole genome shotgun (WGS) entry which is preliminary data.</text>
</comment>
<evidence type="ECO:0000259" key="6">
    <source>
        <dbReference type="PROSITE" id="PS50112"/>
    </source>
</evidence>
<dbReference type="Gene3D" id="3.30.450.40">
    <property type="match status" value="1"/>
</dbReference>
<reference evidence="8 9" key="1">
    <citation type="submission" date="2019-06" db="EMBL/GenBank/DDBJ databases">
        <title>Genome sequence of Litorilinea aerophila BAA-2444.</title>
        <authorList>
            <person name="Maclea K.S."/>
            <person name="Maurais E.G."/>
            <person name="Iannazzi L.C."/>
        </authorList>
    </citation>
    <scope>NUCLEOTIDE SEQUENCE [LARGE SCALE GENOMIC DNA]</scope>
    <source>
        <strain evidence="8 9">ATCC BAA-2444</strain>
    </source>
</reference>
<dbReference type="GO" id="GO:0006355">
    <property type="term" value="P:regulation of DNA-templated transcription"/>
    <property type="evidence" value="ECO:0007669"/>
    <property type="project" value="InterPro"/>
</dbReference>
<sequence length="576" mass="64099">MTQYHDLPYRLPLAESLNSTEVLQSILDAAPIAIVMVDQQGNIVYANEKLAHMFGYSQQELLQQPIELLMPERFRQDHRAHRADFALHPRVRPMGSGMDLAARRKDGTEFPIEAGLSPIQVGDEMLVVGSITDVSRRKQIEEMLEQRVEERTRELERRRQVADGLRDILAILNSNRTLRETLDYIVGQACRLLHADASAIYQLGDEEGMFIVQAAYGLPPELLPELPHTQPAGQANPDGFPTGSGPTASTPRAPHTSPQSLPSRPRVTRQADFVQIRAGDGAEEPGTQPGDAQDPLENHYQAVLTVPLIIKEDIYGSLMLYYREPRKFSVEEIELATTMGDQTALAIENARLRTQVEHSAVAAERNRIARDLHDSVTQTLFSASLIAEVLPKLWAHNPEDGRRRLEELRQLTRGALAEMRTLLLELRPATLIEVDLGELLRQLTEAITGRARVPIDLTLEGDHPLPPDVKVAFYHIAQEALNNVAKHARAQHVTVHLVRQPEGACLTVTDDGRGFVLDAVTPEHLGLTIMHERADAIGARLEITSRRGQGTQVQVTWHAPATDEAEQAEENRCSSV</sequence>
<dbReference type="InterPro" id="IPR003594">
    <property type="entry name" value="HATPase_dom"/>
</dbReference>
<dbReference type="SUPFAM" id="SSF55781">
    <property type="entry name" value="GAF domain-like"/>
    <property type="match status" value="1"/>
</dbReference>
<proteinExistence type="predicted"/>
<dbReference type="Pfam" id="PF07730">
    <property type="entry name" value="HisKA_3"/>
    <property type="match status" value="1"/>
</dbReference>
<dbReference type="Pfam" id="PF02518">
    <property type="entry name" value="HATPase_c"/>
    <property type="match status" value="1"/>
</dbReference>
<evidence type="ECO:0000256" key="3">
    <source>
        <dbReference type="ARBA" id="ARBA00023012"/>
    </source>
</evidence>
<dbReference type="SUPFAM" id="SSF55785">
    <property type="entry name" value="PYP-like sensor domain (PAS domain)"/>
    <property type="match status" value="1"/>
</dbReference>
<keyword evidence="2" id="KW-0418">Kinase</keyword>
<feature type="region of interest" description="Disordered" evidence="4">
    <location>
        <begin position="222"/>
        <end position="267"/>
    </location>
</feature>
<dbReference type="Pfam" id="PF13185">
    <property type="entry name" value="GAF_2"/>
    <property type="match status" value="1"/>
</dbReference>
<keyword evidence="1" id="KW-0808">Transferase</keyword>
<dbReference type="InterPro" id="IPR013767">
    <property type="entry name" value="PAS_fold"/>
</dbReference>
<dbReference type="Pfam" id="PF00989">
    <property type="entry name" value="PAS"/>
    <property type="match status" value="1"/>
</dbReference>
<dbReference type="PROSITE" id="PS50112">
    <property type="entry name" value="PAS"/>
    <property type="match status" value="1"/>
</dbReference>
<evidence type="ECO:0000256" key="2">
    <source>
        <dbReference type="ARBA" id="ARBA00022777"/>
    </source>
</evidence>
<gene>
    <name evidence="8" type="ORF">FKZ61_19815</name>
</gene>
<dbReference type="GO" id="GO:0016020">
    <property type="term" value="C:membrane"/>
    <property type="evidence" value="ECO:0007669"/>
    <property type="project" value="InterPro"/>
</dbReference>
<dbReference type="PROSITE" id="PS50109">
    <property type="entry name" value="HIS_KIN"/>
    <property type="match status" value="1"/>
</dbReference>
<dbReference type="Gene3D" id="1.20.5.1930">
    <property type="match status" value="1"/>
</dbReference>
<dbReference type="InterPro" id="IPR050482">
    <property type="entry name" value="Sensor_HK_TwoCompSys"/>
</dbReference>
<name>A0A540VAH5_9CHLR</name>
<evidence type="ECO:0000313" key="8">
    <source>
        <dbReference type="EMBL" id="TQE93759.1"/>
    </source>
</evidence>
<evidence type="ECO:0000259" key="5">
    <source>
        <dbReference type="PROSITE" id="PS50109"/>
    </source>
</evidence>
<evidence type="ECO:0000256" key="1">
    <source>
        <dbReference type="ARBA" id="ARBA00022679"/>
    </source>
</evidence>
<dbReference type="InterPro" id="IPR000014">
    <property type="entry name" value="PAS"/>
</dbReference>
<dbReference type="PROSITE" id="PS50113">
    <property type="entry name" value="PAC"/>
    <property type="match status" value="1"/>
</dbReference>